<sequence length="44" mass="4705">MVQISHLLAGTISAVGCGRVLPHPLTPCFFSSANDHVIMCTNKH</sequence>
<organism evidence="1 2">
    <name type="scientific">Linum tenue</name>
    <dbReference type="NCBI Taxonomy" id="586396"/>
    <lineage>
        <taxon>Eukaryota</taxon>
        <taxon>Viridiplantae</taxon>
        <taxon>Streptophyta</taxon>
        <taxon>Embryophyta</taxon>
        <taxon>Tracheophyta</taxon>
        <taxon>Spermatophyta</taxon>
        <taxon>Magnoliopsida</taxon>
        <taxon>eudicotyledons</taxon>
        <taxon>Gunneridae</taxon>
        <taxon>Pentapetalae</taxon>
        <taxon>rosids</taxon>
        <taxon>fabids</taxon>
        <taxon>Malpighiales</taxon>
        <taxon>Linaceae</taxon>
        <taxon>Linum</taxon>
    </lineage>
</organism>
<name>A0AAV0JJQ6_9ROSI</name>
<dbReference type="EMBL" id="CAMGYJ010000005">
    <property type="protein sequence ID" value="CAI0408974.1"/>
    <property type="molecule type" value="Genomic_DNA"/>
</dbReference>
<keyword evidence="2" id="KW-1185">Reference proteome</keyword>
<gene>
    <name evidence="1" type="ORF">LITE_LOCUS14191</name>
</gene>
<reference evidence="1" key="1">
    <citation type="submission" date="2022-08" db="EMBL/GenBank/DDBJ databases">
        <authorList>
            <person name="Gutierrez-Valencia J."/>
        </authorList>
    </citation>
    <scope>NUCLEOTIDE SEQUENCE</scope>
</reference>
<accession>A0AAV0JJQ6</accession>
<proteinExistence type="predicted"/>
<dbReference type="AlphaFoldDB" id="A0AAV0JJQ6"/>
<protein>
    <submittedName>
        <fullName evidence="1">Uncharacterized protein</fullName>
    </submittedName>
</protein>
<dbReference type="Proteomes" id="UP001154282">
    <property type="component" value="Unassembled WGS sequence"/>
</dbReference>
<comment type="caution">
    <text evidence="1">The sequence shown here is derived from an EMBL/GenBank/DDBJ whole genome shotgun (WGS) entry which is preliminary data.</text>
</comment>
<evidence type="ECO:0000313" key="2">
    <source>
        <dbReference type="Proteomes" id="UP001154282"/>
    </source>
</evidence>
<evidence type="ECO:0000313" key="1">
    <source>
        <dbReference type="EMBL" id="CAI0408974.1"/>
    </source>
</evidence>